<dbReference type="AlphaFoldDB" id="A0A1I5BCY6"/>
<dbReference type="PANTHER" id="PTHR30011">
    <property type="entry name" value="ALKANESULFONATE MONOOXYGENASE-RELATED"/>
    <property type="match status" value="1"/>
</dbReference>
<keyword evidence="1 6" id="KW-0285">Flavoprotein</keyword>
<evidence type="ECO:0000256" key="2">
    <source>
        <dbReference type="ARBA" id="ARBA00022643"/>
    </source>
</evidence>
<evidence type="ECO:0000256" key="3">
    <source>
        <dbReference type="ARBA" id="ARBA00023002"/>
    </source>
</evidence>
<accession>A0A1I5BCY6</accession>
<evidence type="ECO:0000256" key="1">
    <source>
        <dbReference type="ARBA" id="ARBA00022630"/>
    </source>
</evidence>
<name>A0A1I5BCY6_PSUAM</name>
<evidence type="ECO:0000313" key="8">
    <source>
        <dbReference type="EMBL" id="SFN72575.1"/>
    </source>
</evidence>
<comment type="similarity">
    <text evidence="5">Belongs to the NtaA/SnaA/DszA monooxygenase family.</text>
</comment>
<evidence type="ECO:0000256" key="4">
    <source>
        <dbReference type="ARBA" id="ARBA00023033"/>
    </source>
</evidence>
<dbReference type="InterPro" id="IPR051260">
    <property type="entry name" value="Diverse_substr_monoxygenases"/>
</dbReference>
<keyword evidence="4 8" id="KW-0503">Monooxygenase</keyword>
<dbReference type="OrthoDB" id="9135350at2"/>
<organism evidence="8 9">
    <name type="scientific">Pseudonocardia ammonioxydans</name>
    <dbReference type="NCBI Taxonomy" id="260086"/>
    <lineage>
        <taxon>Bacteria</taxon>
        <taxon>Bacillati</taxon>
        <taxon>Actinomycetota</taxon>
        <taxon>Actinomycetes</taxon>
        <taxon>Pseudonocardiales</taxon>
        <taxon>Pseudonocardiaceae</taxon>
        <taxon>Pseudonocardia</taxon>
    </lineage>
</organism>
<dbReference type="PANTHER" id="PTHR30011:SF16">
    <property type="entry name" value="C2H2 FINGER DOMAIN TRANSCRIPTION FACTOR (EUROFUNG)-RELATED"/>
    <property type="match status" value="1"/>
</dbReference>
<dbReference type="Gene3D" id="3.20.20.30">
    <property type="entry name" value="Luciferase-like domain"/>
    <property type="match status" value="1"/>
</dbReference>
<keyword evidence="9" id="KW-1185">Reference proteome</keyword>
<dbReference type="GO" id="GO:0016705">
    <property type="term" value="F:oxidoreductase activity, acting on paired donors, with incorporation or reduction of molecular oxygen"/>
    <property type="evidence" value="ECO:0007669"/>
    <property type="project" value="InterPro"/>
</dbReference>
<proteinExistence type="inferred from homology"/>
<dbReference type="STRING" id="260086.SAMN05216207_102031"/>
<dbReference type="NCBIfam" id="TIGR03860">
    <property type="entry name" value="FMN_nitrolo"/>
    <property type="match status" value="1"/>
</dbReference>
<evidence type="ECO:0000259" key="7">
    <source>
        <dbReference type="Pfam" id="PF00296"/>
    </source>
</evidence>
<protein>
    <submittedName>
        <fullName evidence="8">FMN-dependent oxidoreductase, nitrilotriacetate monooxygenase family</fullName>
    </submittedName>
</protein>
<feature type="binding site" evidence="6">
    <location>
        <position position="152"/>
    </location>
    <ligand>
        <name>FMN</name>
        <dbReference type="ChEBI" id="CHEBI:58210"/>
    </ligand>
</feature>
<feature type="binding site" evidence="6">
    <location>
        <position position="148"/>
    </location>
    <ligand>
        <name>FMN</name>
        <dbReference type="ChEBI" id="CHEBI:58210"/>
    </ligand>
</feature>
<feature type="domain" description="Luciferase-like" evidence="7">
    <location>
        <begin position="30"/>
        <end position="394"/>
    </location>
</feature>
<evidence type="ECO:0000313" key="9">
    <source>
        <dbReference type="Proteomes" id="UP000199614"/>
    </source>
</evidence>
<gene>
    <name evidence="8" type="ORF">SAMN05216207_102031</name>
</gene>
<dbReference type="InterPro" id="IPR016215">
    <property type="entry name" value="NTA_MOA"/>
</dbReference>
<dbReference type="CDD" id="cd01095">
    <property type="entry name" value="Nitrilotriacetate_monoxgenase"/>
    <property type="match status" value="1"/>
</dbReference>
<dbReference type="Proteomes" id="UP000199614">
    <property type="component" value="Unassembled WGS sequence"/>
</dbReference>
<dbReference type="PIRSF" id="PIRSF000337">
    <property type="entry name" value="NTA_MOA"/>
    <property type="match status" value="1"/>
</dbReference>
<evidence type="ECO:0000256" key="5">
    <source>
        <dbReference type="ARBA" id="ARBA00033748"/>
    </source>
</evidence>
<feature type="binding site" evidence="6">
    <location>
        <position position="223"/>
    </location>
    <ligand>
        <name>FMN</name>
        <dbReference type="ChEBI" id="CHEBI:58210"/>
    </ligand>
</feature>
<keyword evidence="3" id="KW-0560">Oxidoreductase</keyword>
<dbReference type="EMBL" id="FOUY01000020">
    <property type="protein sequence ID" value="SFN72575.1"/>
    <property type="molecule type" value="Genomic_DNA"/>
</dbReference>
<dbReference type="Pfam" id="PF00296">
    <property type="entry name" value="Bac_luciferase"/>
    <property type="match status" value="1"/>
</dbReference>
<dbReference type="InterPro" id="IPR011251">
    <property type="entry name" value="Luciferase-like_dom"/>
</dbReference>
<dbReference type="GO" id="GO:0004497">
    <property type="term" value="F:monooxygenase activity"/>
    <property type="evidence" value="ECO:0007669"/>
    <property type="project" value="UniProtKB-KW"/>
</dbReference>
<feature type="binding site" evidence="6">
    <location>
        <position position="98"/>
    </location>
    <ligand>
        <name>FMN</name>
        <dbReference type="ChEBI" id="CHEBI:58210"/>
    </ligand>
</feature>
<keyword evidence="2 6" id="KW-0288">FMN</keyword>
<dbReference type="RefSeq" id="WP_093346009.1">
    <property type="nucleotide sequence ID" value="NZ_FOUY01000020.1"/>
</dbReference>
<dbReference type="InterPro" id="IPR036661">
    <property type="entry name" value="Luciferase-like_sf"/>
</dbReference>
<evidence type="ECO:0000256" key="6">
    <source>
        <dbReference type="PIRSR" id="PIRSR000337-1"/>
    </source>
</evidence>
<reference evidence="8 9" key="1">
    <citation type="submission" date="2016-10" db="EMBL/GenBank/DDBJ databases">
        <authorList>
            <person name="de Groot N.N."/>
        </authorList>
    </citation>
    <scope>NUCLEOTIDE SEQUENCE [LARGE SCALE GENOMIC DNA]</scope>
    <source>
        <strain evidence="8 9">CGMCC 4.1877</strain>
    </source>
</reference>
<dbReference type="SUPFAM" id="SSF51679">
    <property type="entry name" value="Bacterial luciferase-like"/>
    <property type="match status" value="1"/>
</dbReference>
<sequence>MSRTDRKQIVLGAYFPGVNHDTVWSDPASGSHIAWESFEHWARTAERGKLDLLFLAEGLRLRTRGGEVFDQDVVGRPDTFTVLAALAAVTEHIGLAGTINSTFNEPYELARKFATLDTLSGGRAAWNVVTSSDVPTGENFRRGGFLGHHQRYERAGETLTAVRALWDSWGSDAVVADPASGRFLRDGHVGDFAVSGHQFDIAGRFSVPRSPQGHPVILQAGESPAGRDFAAAHSDAIFSRYQRFEEARAFHDDVKARVRAAGRNPDEVRILPSAGVVLGDTEDEARERHADIHDRQVDPWTAIVLAEMVWNRDLSAFDPDGPLPDVDPTPDAPKWIEGRAPLTQDAHATVAAWRELAGNRGWSLRETVKHVFDRAVFVGTPERVADEIDRYVQADACDGFILGSHVSPSGLDEVVDRVVPILQERGVFRNDYGGGTLRENLGLAHPSRFGQRRRPAVAS</sequence>